<dbReference type="AlphaFoldDB" id="A0A0F6NL72"/>
<evidence type="ECO:0000256" key="2">
    <source>
        <dbReference type="ARBA" id="ARBA00022884"/>
    </source>
</evidence>
<proteinExistence type="inferred from homology"/>
<dbReference type="SUPFAM" id="SSF54814">
    <property type="entry name" value="Prokaryotic type KH domain (KH-domain type II)"/>
    <property type="match status" value="1"/>
</dbReference>
<dbReference type="Pfam" id="PF00189">
    <property type="entry name" value="Ribosomal_S3_C"/>
    <property type="match status" value="1"/>
</dbReference>
<comment type="subcellular location">
    <subcellularLocation>
        <location evidence="6 8">Plastid</location>
        <location evidence="6 8">Chloroplast</location>
    </subcellularLocation>
</comment>
<dbReference type="PANTHER" id="PTHR11760:SF19">
    <property type="entry name" value="SMALL RIBOSOMAL SUBUNIT PROTEIN US3C"/>
    <property type="match status" value="1"/>
</dbReference>
<gene>
    <name evidence="6 10" type="primary">rps3</name>
</gene>
<evidence type="ECO:0000256" key="7">
    <source>
        <dbReference type="RuleBase" id="RU003624"/>
    </source>
</evidence>
<comment type="subunit">
    <text evidence="6 8">Part of the 30S ribosomal subunit.</text>
</comment>
<keyword evidence="8 10" id="KW-0150">Chloroplast</keyword>
<geneLocation type="chloroplast" evidence="10"/>
<dbReference type="PROSITE" id="PS00548">
    <property type="entry name" value="RIBOSOMAL_S3"/>
    <property type="match status" value="1"/>
</dbReference>
<evidence type="ECO:0000256" key="6">
    <source>
        <dbReference type="HAMAP-Rule" id="MF_01309"/>
    </source>
</evidence>
<dbReference type="InterPro" id="IPR057258">
    <property type="entry name" value="Ribosomal_uS3"/>
</dbReference>
<evidence type="ECO:0000313" key="10">
    <source>
        <dbReference type="EMBL" id="AIL55986.1"/>
    </source>
</evidence>
<dbReference type="HAMAP" id="MF_01309_B">
    <property type="entry name" value="Ribosomal_uS3_B"/>
    <property type="match status" value="1"/>
</dbReference>
<dbReference type="InterPro" id="IPR036419">
    <property type="entry name" value="Ribosomal_S3_C_sf"/>
</dbReference>
<dbReference type="GeneID" id="24418016"/>
<dbReference type="InterPro" id="IPR009019">
    <property type="entry name" value="KH_sf_prok-type"/>
</dbReference>
<dbReference type="Gene3D" id="3.30.300.20">
    <property type="match status" value="1"/>
</dbReference>
<dbReference type="GO" id="GO:0006412">
    <property type="term" value="P:translation"/>
    <property type="evidence" value="ECO:0007669"/>
    <property type="project" value="UniProtKB-UniRule"/>
</dbReference>
<reference evidence="10" key="1">
    <citation type="submission" date="2014-05" db="EMBL/GenBank/DDBJ databases">
        <title>Delimitation of conserved gene clusters in the scrambled plastomes of the IRLC legumes (Fabaceae: Trifolieae, Fabeae).</title>
        <authorList>
            <person name="Sveinsson S."/>
            <person name="Cronk Q."/>
        </authorList>
    </citation>
    <scope>NUCLEOTIDE SEQUENCE</scope>
</reference>
<name>A0A0F6NL72_LATTI</name>
<keyword evidence="2" id="KW-0694">RNA-binding</keyword>
<dbReference type="RefSeq" id="YP_009141460.1">
    <property type="nucleotide sequence ID" value="NC_027151.1"/>
</dbReference>
<keyword evidence="8 10" id="KW-0934">Plastid</keyword>
<evidence type="ECO:0000259" key="9">
    <source>
        <dbReference type="Pfam" id="PF00189"/>
    </source>
</evidence>
<dbReference type="GO" id="GO:0022627">
    <property type="term" value="C:cytosolic small ribosomal subunit"/>
    <property type="evidence" value="ECO:0007669"/>
    <property type="project" value="TreeGrafter"/>
</dbReference>
<dbReference type="CDD" id="cd02412">
    <property type="entry name" value="KH-II_30S_S3"/>
    <property type="match status" value="1"/>
</dbReference>
<evidence type="ECO:0000256" key="5">
    <source>
        <dbReference type="ARBA" id="ARBA00035154"/>
    </source>
</evidence>
<keyword evidence="3 6" id="KW-0689">Ribosomal protein</keyword>
<organism evidence="10">
    <name type="scientific">Lathyrus tingitanus</name>
    <name type="common">Tangier pea</name>
    <dbReference type="NCBI Taxonomy" id="3862"/>
    <lineage>
        <taxon>Eukaryota</taxon>
        <taxon>Viridiplantae</taxon>
        <taxon>Streptophyta</taxon>
        <taxon>Embryophyta</taxon>
        <taxon>Tracheophyta</taxon>
        <taxon>Spermatophyta</taxon>
        <taxon>Magnoliopsida</taxon>
        <taxon>eudicotyledons</taxon>
        <taxon>Gunneridae</taxon>
        <taxon>Pentapetalae</taxon>
        <taxon>rosids</taxon>
        <taxon>fabids</taxon>
        <taxon>Fabales</taxon>
        <taxon>Fabaceae</taxon>
        <taxon>Papilionoideae</taxon>
        <taxon>50 kb inversion clade</taxon>
        <taxon>NPAAA clade</taxon>
        <taxon>Hologalegina</taxon>
        <taxon>IRL clade</taxon>
        <taxon>Fabeae</taxon>
        <taxon>Lathyrus</taxon>
    </lineage>
</organism>
<dbReference type="PANTHER" id="PTHR11760">
    <property type="entry name" value="30S/40S RIBOSOMAL PROTEIN S3"/>
    <property type="match status" value="1"/>
</dbReference>
<dbReference type="InterPro" id="IPR015946">
    <property type="entry name" value="KH_dom-like_a/b"/>
</dbReference>
<dbReference type="GO" id="GO:0003735">
    <property type="term" value="F:structural constituent of ribosome"/>
    <property type="evidence" value="ECO:0007669"/>
    <property type="project" value="InterPro"/>
</dbReference>
<evidence type="ECO:0000256" key="1">
    <source>
        <dbReference type="ARBA" id="ARBA00010761"/>
    </source>
</evidence>
<dbReference type="GO" id="GO:0009507">
    <property type="term" value="C:chloroplast"/>
    <property type="evidence" value="ECO:0007669"/>
    <property type="project" value="UniProtKB-SubCell"/>
</dbReference>
<dbReference type="GO" id="GO:0003723">
    <property type="term" value="F:RNA binding"/>
    <property type="evidence" value="ECO:0007669"/>
    <property type="project" value="UniProtKB-KW"/>
</dbReference>
<evidence type="ECO:0000256" key="4">
    <source>
        <dbReference type="ARBA" id="ARBA00023274"/>
    </source>
</evidence>
<protein>
    <recommendedName>
        <fullName evidence="5 6">Small ribosomal subunit protein uS3c</fullName>
    </recommendedName>
</protein>
<dbReference type="InterPro" id="IPR018280">
    <property type="entry name" value="Ribosomal_uS3_CS"/>
</dbReference>
<keyword evidence="4 6" id="KW-0687">Ribonucleoprotein</keyword>
<dbReference type="EMBL" id="KJ850238">
    <property type="protein sequence ID" value="AIL55986.1"/>
    <property type="molecule type" value="Genomic_DNA"/>
</dbReference>
<dbReference type="NCBIfam" id="TIGR01009">
    <property type="entry name" value="rpsC_bact"/>
    <property type="match status" value="1"/>
</dbReference>
<evidence type="ECO:0000256" key="3">
    <source>
        <dbReference type="ARBA" id="ARBA00022980"/>
    </source>
</evidence>
<accession>A0A0F6NL72</accession>
<sequence>MGQKIHPLGFRLGATQRHYSIWFAQPIIYSENIKEDKMIRYCINDYIQNTICPSLEFQHDISGYGMGRIKIKKRIDRIEVIIYMGLPDLLTEEVKALRIEQLKIHVQKQVNCGNREFKLNIRKLPSPNLYRDAHIVAEFLAELLRNRISFRKAMQKGIELAEQGDTKGVQIKIAGRMDGKEIARVEWTREGRVPLQTIRAKIDYCSFPLVTLFGVFGIKIWIFKNF</sequence>
<dbReference type="InterPro" id="IPR005704">
    <property type="entry name" value="Ribosomal_uS3_bac-typ"/>
</dbReference>
<dbReference type="SUPFAM" id="SSF54821">
    <property type="entry name" value="Ribosomal protein S3 C-terminal domain"/>
    <property type="match status" value="1"/>
</dbReference>
<dbReference type="Gene3D" id="3.30.1140.32">
    <property type="entry name" value="Ribosomal protein S3, C-terminal domain"/>
    <property type="match status" value="1"/>
</dbReference>
<comment type="similarity">
    <text evidence="1 6 7">Belongs to the universal ribosomal protein uS3 family.</text>
</comment>
<feature type="domain" description="Small ribosomal subunit protein uS3 C-terminal" evidence="9">
    <location>
        <begin position="140"/>
        <end position="222"/>
    </location>
</feature>
<evidence type="ECO:0000256" key="8">
    <source>
        <dbReference type="RuleBase" id="RU003626"/>
    </source>
</evidence>
<dbReference type="InterPro" id="IPR001351">
    <property type="entry name" value="Ribosomal_uS3_C"/>
</dbReference>